<evidence type="ECO:0000313" key="2">
    <source>
        <dbReference type="Proteomes" id="UP000499080"/>
    </source>
</evidence>
<gene>
    <name evidence="1" type="ORF">AVEN_158655_1</name>
</gene>
<reference evidence="1 2" key="1">
    <citation type="journal article" date="2019" name="Sci. Rep.">
        <title>Orb-weaving spider Araneus ventricosus genome elucidates the spidroin gene catalogue.</title>
        <authorList>
            <person name="Kono N."/>
            <person name="Nakamura H."/>
            <person name="Ohtoshi R."/>
            <person name="Moran D.A.P."/>
            <person name="Shinohara A."/>
            <person name="Yoshida Y."/>
            <person name="Fujiwara M."/>
            <person name="Mori M."/>
            <person name="Tomita M."/>
            <person name="Arakawa K."/>
        </authorList>
    </citation>
    <scope>NUCLEOTIDE SEQUENCE [LARGE SCALE GENOMIC DNA]</scope>
</reference>
<name>A0A4Y2QWC9_ARAVE</name>
<accession>A0A4Y2QWC9</accession>
<comment type="caution">
    <text evidence="1">The sequence shown here is derived from an EMBL/GenBank/DDBJ whole genome shotgun (WGS) entry which is preliminary data.</text>
</comment>
<protein>
    <submittedName>
        <fullName evidence="1">Uncharacterized protein</fullName>
    </submittedName>
</protein>
<evidence type="ECO:0000313" key="1">
    <source>
        <dbReference type="EMBL" id="GBN67621.1"/>
    </source>
</evidence>
<organism evidence="1 2">
    <name type="scientific">Araneus ventricosus</name>
    <name type="common">Orbweaver spider</name>
    <name type="synonym">Epeira ventricosa</name>
    <dbReference type="NCBI Taxonomy" id="182803"/>
    <lineage>
        <taxon>Eukaryota</taxon>
        <taxon>Metazoa</taxon>
        <taxon>Ecdysozoa</taxon>
        <taxon>Arthropoda</taxon>
        <taxon>Chelicerata</taxon>
        <taxon>Arachnida</taxon>
        <taxon>Araneae</taxon>
        <taxon>Araneomorphae</taxon>
        <taxon>Entelegynae</taxon>
        <taxon>Araneoidea</taxon>
        <taxon>Araneidae</taxon>
        <taxon>Araneus</taxon>
    </lineage>
</organism>
<sequence>MDITTDNLPPNSISYASARMTSRSSGPMKSLNFPPYSKSSKEWEYASRRANCGAPWALNDRGERRLRRLVKSDPPLYRRYIDCPNKSALYQKAIQYNCAAHSIAYWPSQQTLDFSTHVDKRASQETSCIYITAQTLDPRTVGKSCFFRLVSFSTALNRWALVYSPRDTRKRTSRNHCWAPTK</sequence>
<dbReference type="EMBL" id="BGPR01015001">
    <property type="protein sequence ID" value="GBN67621.1"/>
    <property type="molecule type" value="Genomic_DNA"/>
</dbReference>
<dbReference type="Proteomes" id="UP000499080">
    <property type="component" value="Unassembled WGS sequence"/>
</dbReference>
<dbReference type="AlphaFoldDB" id="A0A4Y2QWC9"/>
<keyword evidence="2" id="KW-1185">Reference proteome</keyword>
<proteinExistence type="predicted"/>